<evidence type="ECO:0000313" key="2">
    <source>
        <dbReference type="EMBL" id="EWH12365.1"/>
    </source>
</evidence>
<dbReference type="eggNOG" id="COG3971">
    <property type="taxonomic scope" value="Bacteria"/>
</dbReference>
<evidence type="ECO:0000313" key="3">
    <source>
        <dbReference type="Proteomes" id="UP000019276"/>
    </source>
</evidence>
<keyword evidence="2" id="KW-0378">Hydrolase</keyword>
<keyword evidence="3" id="KW-1185">Reference proteome</keyword>
<reference evidence="2 3" key="1">
    <citation type="journal article" date="2014" name="Genome Announc.">
        <title>Draft Genome Sequence of the Agar-Degrading Bacterium Catenovulum sp. Strain DS-2, Isolated from Intestines of Haliotis diversicolor.</title>
        <authorList>
            <person name="Shan D."/>
            <person name="Li X."/>
            <person name="Gu Z."/>
            <person name="Wei G."/>
            <person name="Gao Z."/>
            <person name="Shao Z."/>
        </authorList>
    </citation>
    <scope>NUCLEOTIDE SEQUENCE [LARGE SCALE GENOMIC DNA]</scope>
    <source>
        <strain evidence="2 3">DS-2</strain>
    </source>
</reference>
<dbReference type="GO" id="GO:0016787">
    <property type="term" value="F:hydrolase activity"/>
    <property type="evidence" value="ECO:0007669"/>
    <property type="project" value="UniProtKB-KW"/>
</dbReference>
<protein>
    <submittedName>
        <fullName evidence="2">Fumarylacetoacetate (Faa) hydrolase</fullName>
    </submittedName>
</protein>
<comment type="caution">
    <text evidence="2">The sequence shown here is derived from an EMBL/GenBank/DDBJ whole genome shotgun (WGS) entry which is preliminary data.</text>
</comment>
<sequence length="313" mass="35593">MFIMRQIKFYCTLLSSFLVFNLSSAMAADNKNCQFTEQESLHIQQAAHTLPHQLIKPLEISRHDQAYCLQSSFIQALINQQPGLQPAGYKIAFTHEKVQKMFATSEPAHAVIFAQQFLPSGSKIATNFAVNPMYEADLVVEIKSAQIMRAKTHLQMLEHIRYLYPAFELVTLPFNMQNKKIREQISANQLIAHNIMSVNFVLGEQITVEPSSDFARKLGNTRILVTDENNELIQTADTESIMRHPLNALAWLIEKFNQQGLSLKAGDRISLGSLGKLRPVENANKQIRYQFVNWLEQPQVTMSFVANTKPETK</sequence>
<dbReference type="EMBL" id="ARZY01000001">
    <property type="protein sequence ID" value="EWH12365.1"/>
    <property type="molecule type" value="Genomic_DNA"/>
</dbReference>
<dbReference type="PANTHER" id="PTHR30143">
    <property type="entry name" value="ACID HYDRATASE"/>
    <property type="match status" value="1"/>
</dbReference>
<proteinExistence type="predicted"/>
<dbReference type="PANTHER" id="PTHR30143:SF0">
    <property type="entry name" value="2-KETO-4-PENTENOATE HYDRATASE"/>
    <property type="match status" value="1"/>
</dbReference>
<dbReference type="STRING" id="1328313.DS2_01550"/>
<feature type="signal peptide" evidence="1">
    <location>
        <begin position="1"/>
        <end position="27"/>
    </location>
</feature>
<dbReference type="Proteomes" id="UP000019276">
    <property type="component" value="Unassembled WGS sequence"/>
</dbReference>
<accession>W7R413</accession>
<dbReference type="Gene3D" id="3.90.850.10">
    <property type="entry name" value="Fumarylacetoacetase-like, C-terminal domain"/>
    <property type="match status" value="1"/>
</dbReference>
<name>W7R413_9ALTE</name>
<dbReference type="InterPro" id="IPR036663">
    <property type="entry name" value="Fumarylacetoacetase_C_sf"/>
</dbReference>
<evidence type="ECO:0000256" key="1">
    <source>
        <dbReference type="SAM" id="SignalP"/>
    </source>
</evidence>
<dbReference type="SUPFAM" id="SSF56529">
    <property type="entry name" value="FAH"/>
    <property type="match status" value="1"/>
</dbReference>
<organism evidence="2 3">
    <name type="scientific">Catenovulum agarivorans DS-2</name>
    <dbReference type="NCBI Taxonomy" id="1328313"/>
    <lineage>
        <taxon>Bacteria</taxon>
        <taxon>Pseudomonadati</taxon>
        <taxon>Pseudomonadota</taxon>
        <taxon>Gammaproteobacteria</taxon>
        <taxon>Alteromonadales</taxon>
        <taxon>Alteromonadaceae</taxon>
        <taxon>Catenovulum</taxon>
    </lineage>
</organism>
<gene>
    <name evidence="2" type="ORF">DS2_01550</name>
</gene>
<keyword evidence="1" id="KW-0732">Signal</keyword>
<dbReference type="AlphaFoldDB" id="W7R413"/>
<dbReference type="GO" id="GO:0008684">
    <property type="term" value="F:2-oxopent-4-enoate hydratase activity"/>
    <property type="evidence" value="ECO:0007669"/>
    <property type="project" value="TreeGrafter"/>
</dbReference>
<feature type="chain" id="PRO_5004902073" evidence="1">
    <location>
        <begin position="28"/>
        <end position="313"/>
    </location>
</feature>
<dbReference type="InterPro" id="IPR050772">
    <property type="entry name" value="Hydratase-Decarb/MhpD_sf"/>
</dbReference>
<dbReference type="GO" id="GO:0005737">
    <property type="term" value="C:cytoplasm"/>
    <property type="evidence" value="ECO:0007669"/>
    <property type="project" value="TreeGrafter"/>
</dbReference>